<dbReference type="Gene3D" id="3.30.200.20">
    <property type="entry name" value="Phosphorylase Kinase, domain 1"/>
    <property type="match status" value="1"/>
</dbReference>
<dbReference type="PROSITE" id="PS00107">
    <property type="entry name" value="PROTEIN_KINASE_ATP"/>
    <property type="match status" value="1"/>
</dbReference>
<organism evidence="16 17">
    <name type="scientific">Iris pallida</name>
    <name type="common">Sweet iris</name>
    <dbReference type="NCBI Taxonomy" id="29817"/>
    <lineage>
        <taxon>Eukaryota</taxon>
        <taxon>Viridiplantae</taxon>
        <taxon>Streptophyta</taxon>
        <taxon>Embryophyta</taxon>
        <taxon>Tracheophyta</taxon>
        <taxon>Spermatophyta</taxon>
        <taxon>Magnoliopsida</taxon>
        <taxon>Liliopsida</taxon>
        <taxon>Asparagales</taxon>
        <taxon>Iridaceae</taxon>
        <taxon>Iridoideae</taxon>
        <taxon>Irideae</taxon>
        <taxon>Iris</taxon>
    </lineage>
</organism>
<dbReference type="PROSITE" id="PS00108">
    <property type="entry name" value="PROTEIN_KINASE_ST"/>
    <property type="match status" value="1"/>
</dbReference>
<keyword evidence="8 12" id="KW-0067">ATP-binding</keyword>
<dbReference type="GO" id="GO:0004674">
    <property type="term" value="F:protein serine/threonine kinase activity"/>
    <property type="evidence" value="ECO:0007669"/>
    <property type="project" value="UniProtKB-KW"/>
</dbReference>
<keyword evidence="10 13" id="KW-0472">Membrane</keyword>
<dbReference type="FunFam" id="3.30.200.20:FF:000178">
    <property type="entry name" value="serine/threonine-protein kinase PBS1-like"/>
    <property type="match status" value="1"/>
</dbReference>
<evidence type="ECO:0000256" key="3">
    <source>
        <dbReference type="ARBA" id="ARBA00022679"/>
    </source>
</evidence>
<feature type="transmembrane region" description="Helical" evidence="13">
    <location>
        <begin position="283"/>
        <end position="307"/>
    </location>
</feature>
<evidence type="ECO:0000256" key="9">
    <source>
        <dbReference type="ARBA" id="ARBA00022989"/>
    </source>
</evidence>
<keyword evidence="5 14" id="KW-0732">Signal</keyword>
<reference evidence="16" key="1">
    <citation type="journal article" date="2023" name="GigaByte">
        <title>Genome assembly of the bearded iris, Iris pallida Lam.</title>
        <authorList>
            <person name="Bruccoleri R.E."/>
            <person name="Oakeley E.J."/>
            <person name="Faust A.M.E."/>
            <person name="Altorfer M."/>
            <person name="Dessus-Babus S."/>
            <person name="Burckhardt D."/>
            <person name="Oertli M."/>
            <person name="Naumann U."/>
            <person name="Petersen F."/>
            <person name="Wong J."/>
        </authorList>
    </citation>
    <scope>NUCLEOTIDE SEQUENCE</scope>
    <source>
        <strain evidence="16">GSM-AAB239-AS_SAM_17_03QT</strain>
    </source>
</reference>
<keyword evidence="11" id="KW-0325">Glycoprotein</keyword>
<comment type="caution">
    <text evidence="16">The sequence shown here is derived from an EMBL/GenBank/DDBJ whole genome shotgun (WGS) entry which is preliminary data.</text>
</comment>
<keyword evidence="2" id="KW-0723">Serine/threonine-protein kinase</keyword>
<evidence type="ECO:0000313" key="16">
    <source>
        <dbReference type="EMBL" id="KAJ6845554.1"/>
    </source>
</evidence>
<feature type="chain" id="PRO_5043590154" evidence="14">
    <location>
        <begin position="26"/>
        <end position="694"/>
    </location>
</feature>
<dbReference type="Gene3D" id="1.10.510.10">
    <property type="entry name" value="Transferase(Phosphotransferase) domain 1"/>
    <property type="match status" value="1"/>
</dbReference>
<dbReference type="InterPro" id="IPR045874">
    <property type="entry name" value="LRK10/LRL21-25-like"/>
</dbReference>
<evidence type="ECO:0000256" key="14">
    <source>
        <dbReference type="SAM" id="SignalP"/>
    </source>
</evidence>
<comment type="subcellular location">
    <subcellularLocation>
        <location evidence="1">Membrane</location>
        <topology evidence="1">Single-pass type I membrane protein</topology>
    </subcellularLocation>
</comment>
<evidence type="ECO:0000256" key="11">
    <source>
        <dbReference type="ARBA" id="ARBA00023180"/>
    </source>
</evidence>
<dbReference type="InterPro" id="IPR017441">
    <property type="entry name" value="Protein_kinase_ATP_BS"/>
</dbReference>
<dbReference type="Pfam" id="PF00069">
    <property type="entry name" value="Pkinase"/>
    <property type="match status" value="1"/>
</dbReference>
<evidence type="ECO:0000256" key="12">
    <source>
        <dbReference type="PROSITE-ProRule" id="PRU10141"/>
    </source>
</evidence>
<dbReference type="SUPFAM" id="SSF56112">
    <property type="entry name" value="Protein kinase-like (PK-like)"/>
    <property type="match status" value="1"/>
</dbReference>
<accession>A0AAX6HYI9</accession>
<dbReference type="InterPro" id="IPR008271">
    <property type="entry name" value="Ser/Thr_kinase_AS"/>
</dbReference>
<dbReference type="Pfam" id="PF13947">
    <property type="entry name" value="GUB_WAK_bind"/>
    <property type="match status" value="1"/>
</dbReference>
<feature type="binding site" evidence="12">
    <location>
        <position position="388"/>
    </location>
    <ligand>
        <name>ATP</name>
        <dbReference type="ChEBI" id="CHEBI:30616"/>
    </ligand>
</feature>
<keyword evidence="9 13" id="KW-1133">Transmembrane helix</keyword>
<keyword evidence="3" id="KW-0808">Transferase</keyword>
<reference evidence="16" key="2">
    <citation type="submission" date="2023-04" db="EMBL/GenBank/DDBJ databases">
        <authorList>
            <person name="Bruccoleri R.E."/>
            <person name="Oakeley E.J."/>
            <person name="Faust A.-M."/>
            <person name="Dessus-Babus S."/>
            <person name="Altorfer M."/>
            <person name="Burckhardt D."/>
            <person name="Oertli M."/>
            <person name="Naumann U."/>
            <person name="Petersen F."/>
            <person name="Wong J."/>
        </authorList>
    </citation>
    <scope>NUCLEOTIDE SEQUENCE</scope>
    <source>
        <strain evidence="16">GSM-AAB239-AS_SAM_17_03QT</strain>
        <tissue evidence="16">Leaf</tissue>
    </source>
</reference>
<protein>
    <submittedName>
        <fullName evidence="16">Rust resistance kinase Lr10-like isoform X1</fullName>
    </submittedName>
</protein>
<dbReference type="InterPro" id="IPR011009">
    <property type="entry name" value="Kinase-like_dom_sf"/>
</dbReference>
<evidence type="ECO:0000256" key="2">
    <source>
        <dbReference type="ARBA" id="ARBA00022527"/>
    </source>
</evidence>
<sequence>MTTTRSPNISATSLTLLLLLSVAVAAAAAAAAAAATVVERKEGCSPSSCGPVQVISYPFRLKDDPIHCGDPNYEITCNSNNLPLLQISSSNYFVAHISYENATIRVVGAGFATSSGGCSGGSPALSSYPQSAYYKVVDRSVATFVNCSEKVQKDKYRPIPCLSRNRSFVYVTSGPSVGDVAPSCSFSSMVPTPYDITSRGVDVFRALQQGFSLNWTPVRMTTSKFIRGCLKEAERYYPWEERRRKSMITWVIYPFQIEKELLDCMNPNSYITDSSTPYVPSSVMYRFMVALIVSIDVAALLTVIALLGRFIFAPLSVCAFLAYDLWKLLVPVDIVEKFLQKHQTLAPTRYSYTDIVAMTGHFKEKLGQGGFGAVFKGRLPGGFQVAVKILSSSKCVDGEDFISEVSTLGTIHHLNVVRLVGFCSEGPRRALVYEFMPNGSLDKYIFPSSSGTGRRFTREKLNEIALGVARGIDYLHRGCDARILHFDIKPHNVLLDRNLNPKVSDFGLAKLYPKDYSVVSACAARGTIGYMAPELVSRTFGLVSYKSDVYSFGMLLMEMAGGRRNVDVQAEDSSRAYYPSWIYDQLEQRERAEKLEIIGGGGAGAAVRIDDVETKLSKVGLWCIQMRSSDRPSMSEVVEMLEADGDTLAMPPKPFSDASRTITLRQSCNVASSAATELSVISERSDDTISPRSE</sequence>
<evidence type="ECO:0000256" key="8">
    <source>
        <dbReference type="ARBA" id="ARBA00022840"/>
    </source>
</evidence>
<evidence type="ECO:0000256" key="6">
    <source>
        <dbReference type="ARBA" id="ARBA00022741"/>
    </source>
</evidence>
<dbReference type="AlphaFoldDB" id="A0AAX6HYI9"/>
<evidence type="ECO:0000256" key="7">
    <source>
        <dbReference type="ARBA" id="ARBA00022777"/>
    </source>
</evidence>
<gene>
    <name evidence="16" type="ORF">M6B38_287525</name>
</gene>
<feature type="signal peptide" evidence="14">
    <location>
        <begin position="1"/>
        <end position="25"/>
    </location>
</feature>
<dbReference type="InterPro" id="IPR025287">
    <property type="entry name" value="WAK_GUB"/>
</dbReference>
<dbReference type="FunFam" id="1.10.510.10:FF:000590">
    <property type="entry name" value="PR5-like receptor kinase"/>
    <property type="match status" value="1"/>
</dbReference>
<evidence type="ECO:0000313" key="17">
    <source>
        <dbReference type="Proteomes" id="UP001140949"/>
    </source>
</evidence>
<keyword evidence="4 13" id="KW-0812">Transmembrane</keyword>
<keyword evidence="7 16" id="KW-0418">Kinase</keyword>
<dbReference type="GO" id="GO:0005524">
    <property type="term" value="F:ATP binding"/>
    <property type="evidence" value="ECO:0007669"/>
    <property type="project" value="UniProtKB-UniRule"/>
</dbReference>
<evidence type="ECO:0000259" key="15">
    <source>
        <dbReference type="PROSITE" id="PS50011"/>
    </source>
</evidence>
<evidence type="ECO:0000256" key="10">
    <source>
        <dbReference type="ARBA" id="ARBA00023136"/>
    </source>
</evidence>
<dbReference type="InterPro" id="IPR000719">
    <property type="entry name" value="Prot_kinase_dom"/>
</dbReference>
<dbReference type="Proteomes" id="UP001140949">
    <property type="component" value="Unassembled WGS sequence"/>
</dbReference>
<proteinExistence type="predicted"/>
<keyword evidence="17" id="KW-1185">Reference proteome</keyword>
<dbReference type="GO" id="GO:0016020">
    <property type="term" value="C:membrane"/>
    <property type="evidence" value="ECO:0007669"/>
    <property type="project" value="UniProtKB-SubCell"/>
</dbReference>
<name>A0AAX6HYI9_IRIPA</name>
<dbReference type="GO" id="GO:0030247">
    <property type="term" value="F:polysaccharide binding"/>
    <property type="evidence" value="ECO:0007669"/>
    <property type="project" value="InterPro"/>
</dbReference>
<dbReference type="SMART" id="SM00220">
    <property type="entry name" value="S_TKc"/>
    <property type="match status" value="1"/>
</dbReference>
<feature type="domain" description="Protein kinase" evidence="15">
    <location>
        <begin position="360"/>
        <end position="656"/>
    </location>
</feature>
<keyword evidence="6 12" id="KW-0547">Nucleotide-binding</keyword>
<evidence type="ECO:0000256" key="5">
    <source>
        <dbReference type="ARBA" id="ARBA00022729"/>
    </source>
</evidence>
<evidence type="ECO:0000256" key="1">
    <source>
        <dbReference type="ARBA" id="ARBA00004479"/>
    </source>
</evidence>
<dbReference type="PROSITE" id="PS50011">
    <property type="entry name" value="PROTEIN_KINASE_DOM"/>
    <property type="match status" value="1"/>
</dbReference>
<dbReference type="EMBL" id="JANAVB010006199">
    <property type="protein sequence ID" value="KAJ6845554.1"/>
    <property type="molecule type" value="Genomic_DNA"/>
</dbReference>
<evidence type="ECO:0000256" key="4">
    <source>
        <dbReference type="ARBA" id="ARBA00022692"/>
    </source>
</evidence>
<dbReference type="PANTHER" id="PTHR27009">
    <property type="entry name" value="RUST RESISTANCE KINASE LR10-RELATED"/>
    <property type="match status" value="1"/>
</dbReference>
<evidence type="ECO:0000256" key="13">
    <source>
        <dbReference type="SAM" id="Phobius"/>
    </source>
</evidence>